<sequence>MKPSAAIVLFLILFSVPVAGLADVAGFCFSVEEGPAGQTGSMDHSMHDMAAMDHEQSAPVLDDSPCCESCVALCATSVTPTAPNVAVNLTMAAGLEVAVQPFAKRAPPAPYSGSLFRPPIAFC</sequence>
<keyword evidence="1" id="KW-0732">Signal</keyword>
<evidence type="ECO:0000256" key="1">
    <source>
        <dbReference type="SAM" id="SignalP"/>
    </source>
</evidence>
<name>A0A193LEC5_9GAMM</name>
<proteinExistence type="predicted"/>
<dbReference type="KEGG" id="woc:BA177_06225"/>
<feature type="chain" id="PRO_5008260111" description="DUF2946 domain-containing protein" evidence="1">
    <location>
        <begin position="22"/>
        <end position="123"/>
    </location>
</feature>
<dbReference type="STRING" id="1548547.BA177_06225"/>
<reference evidence="2 3" key="1">
    <citation type="submission" date="2016-06" db="EMBL/GenBank/DDBJ databases">
        <title>Complete genome sequence of a deep-branching marine Gamma Proteobacterium Woeseia oceani type strain XK5.</title>
        <authorList>
            <person name="Mu D."/>
            <person name="Du Z."/>
        </authorList>
    </citation>
    <scope>NUCLEOTIDE SEQUENCE [LARGE SCALE GENOMIC DNA]</scope>
    <source>
        <strain evidence="2 3">XK5</strain>
    </source>
</reference>
<gene>
    <name evidence="2" type="ORF">BA177_06225</name>
</gene>
<accession>A0A193LEC5</accession>
<evidence type="ECO:0000313" key="2">
    <source>
        <dbReference type="EMBL" id="ANO50857.1"/>
    </source>
</evidence>
<organism evidence="2 3">
    <name type="scientific">Woeseia oceani</name>
    <dbReference type="NCBI Taxonomy" id="1548547"/>
    <lineage>
        <taxon>Bacteria</taxon>
        <taxon>Pseudomonadati</taxon>
        <taxon>Pseudomonadota</taxon>
        <taxon>Gammaproteobacteria</taxon>
        <taxon>Woeseiales</taxon>
        <taxon>Woeseiaceae</taxon>
        <taxon>Woeseia</taxon>
    </lineage>
</organism>
<evidence type="ECO:0008006" key="4">
    <source>
        <dbReference type="Google" id="ProtNLM"/>
    </source>
</evidence>
<dbReference type="RefSeq" id="WP_068614280.1">
    <property type="nucleotide sequence ID" value="NZ_CP016268.1"/>
</dbReference>
<feature type="signal peptide" evidence="1">
    <location>
        <begin position="1"/>
        <end position="21"/>
    </location>
</feature>
<dbReference type="AlphaFoldDB" id="A0A193LEC5"/>
<dbReference type="EMBL" id="CP016268">
    <property type="protein sequence ID" value="ANO50857.1"/>
    <property type="molecule type" value="Genomic_DNA"/>
</dbReference>
<protein>
    <recommendedName>
        <fullName evidence="4">DUF2946 domain-containing protein</fullName>
    </recommendedName>
</protein>
<evidence type="ECO:0000313" key="3">
    <source>
        <dbReference type="Proteomes" id="UP000092695"/>
    </source>
</evidence>
<dbReference type="Proteomes" id="UP000092695">
    <property type="component" value="Chromosome"/>
</dbReference>
<keyword evidence="3" id="KW-1185">Reference proteome</keyword>